<feature type="region of interest" description="Disordered" evidence="1">
    <location>
        <begin position="50"/>
        <end position="80"/>
    </location>
</feature>
<protein>
    <submittedName>
        <fullName evidence="2">Uncharacterized protein</fullName>
    </submittedName>
</protein>
<keyword evidence="3" id="KW-1185">Reference proteome</keyword>
<organism evidence="2 3">
    <name type="scientific">Marasmius tenuissimus</name>
    <dbReference type="NCBI Taxonomy" id="585030"/>
    <lineage>
        <taxon>Eukaryota</taxon>
        <taxon>Fungi</taxon>
        <taxon>Dikarya</taxon>
        <taxon>Basidiomycota</taxon>
        <taxon>Agaricomycotina</taxon>
        <taxon>Agaricomycetes</taxon>
        <taxon>Agaricomycetidae</taxon>
        <taxon>Agaricales</taxon>
        <taxon>Marasmiineae</taxon>
        <taxon>Marasmiaceae</taxon>
        <taxon>Marasmius</taxon>
    </lineage>
</organism>
<name>A0ABR2ZH14_9AGAR</name>
<dbReference type="Proteomes" id="UP001437256">
    <property type="component" value="Unassembled WGS sequence"/>
</dbReference>
<dbReference type="EMBL" id="JBBXMP010000172">
    <property type="protein sequence ID" value="KAL0060532.1"/>
    <property type="molecule type" value="Genomic_DNA"/>
</dbReference>
<feature type="compositionally biased region" description="Basic and acidic residues" evidence="1">
    <location>
        <begin position="53"/>
        <end position="62"/>
    </location>
</feature>
<feature type="compositionally biased region" description="Basic and acidic residues" evidence="1">
    <location>
        <begin position="71"/>
        <end position="80"/>
    </location>
</feature>
<comment type="caution">
    <text evidence="2">The sequence shown here is derived from an EMBL/GenBank/DDBJ whole genome shotgun (WGS) entry which is preliminary data.</text>
</comment>
<gene>
    <name evidence="2" type="ORF">AAF712_012690</name>
</gene>
<reference evidence="2 3" key="1">
    <citation type="submission" date="2024-05" db="EMBL/GenBank/DDBJ databases">
        <title>A draft genome resource for the thread blight pathogen Marasmius tenuissimus strain MS-2.</title>
        <authorList>
            <person name="Yulfo-Soto G.E."/>
            <person name="Baruah I.K."/>
            <person name="Amoako-Attah I."/>
            <person name="Bukari Y."/>
            <person name="Meinhardt L.W."/>
            <person name="Bailey B.A."/>
            <person name="Cohen S.P."/>
        </authorList>
    </citation>
    <scope>NUCLEOTIDE SEQUENCE [LARGE SCALE GENOMIC DNA]</scope>
    <source>
        <strain evidence="2 3">MS-2</strain>
    </source>
</reference>
<evidence type="ECO:0000313" key="3">
    <source>
        <dbReference type="Proteomes" id="UP001437256"/>
    </source>
</evidence>
<sequence length="80" mass="8838">MSGLAPTLIIVRVAYGKSANSVQQMMPISFASNQSSRQESGLARRALQVIVDNRSHRQNDSLEDHEEDAEPEKKDGTQIV</sequence>
<accession>A0ABR2ZH14</accession>
<evidence type="ECO:0000256" key="1">
    <source>
        <dbReference type="SAM" id="MobiDB-lite"/>
    </source>
</evidence>
<proteinExistence type="predicted"/>
<evidence type="ECO:0000313" key="2">
    <source>
        <dbReference type="EMBL" id="KAL0060532.1"/>
    </source>
</evidence>